<organism evidence="14">
    <name type="scientific">marine metagenome</name>
    <dbReference type="NCBI Taxonomy" id="408172"/>
    <lineage>
        <taxon>unclassified sequences</taxon>
        <taxon>metagenomes</taxon>
        <taxon>ecological metagenomes</taxon>
    </lineage>
</organism>
<sequence>MNKPIVRFAPSPTGYLHIGGARTALFNWLYAKKHKGTFLLRIEDTDIERSQKKYIDQISDALQWLGLSWDDEIVFQSSNLDRHQSVVSSMLDDGTAYRCFLTKEELDTLRTEAGQKKVVFRVPKTYRDYTSEQQQELINEGKPFTVRLKIPEGTTEFDDLVYGKIKVNNSDLDDFIIARSDGLPTYNFVVTIDDCDMNITHVIRGDDHLANTPKQILVYQALGFNVPTFAHLPMILGSDKKRLSKRHTATNVQEYRDKGYMPEAILNYLSLLGWNPDSDQEIFNLDGLIDGFNLEQVQKKSAVFDEKKLLWISGQHMANASIDTAITEIEKLKPDWATGQASSYKKNVLKLTKERSKTLIDLIESSEVFFSSQISYNTDVKNTIWNDSSRKIVDDLLNALTIENNWDKKTLESVFENLMNQHNLSLGKLIQPVRFVLSGLTYGPGIFDTMVLLGKEVCIKRLATGLKELN</sequence>
<dbReference type="CDD" id="cd00808">
    <property type="entry name" value="GluRS_core"/>
    <property type="match status" value="1"/>
</dbReference>
<dbReference type="GO" id="GO:0008270">
    <property type="term" value="F:zinc ion binding"/>
    <property type="evidence" value="ECO:0007669"/>
    <property type="project" value="InterPro"/>
</dbReference>
<dbReference type="InterPro" id="IPR020058">
    <property type="entry name" value="Glu/Gln-tRNA-synth_Ib_cat-dom"/>
</dbReference>
<dbReference type="PANTHER" id="PTHR43311:SF2">
    <property type="entry name" value="GLUTAMATE--TRNA LIGASE, MITOCHONDRIAL-RELATED"/>
    <property type="match status" value="1"/>
</dbReference>
<keyword evidence="8" id="KW-0067">ATP-binding</keyword>
<comment type="subcellular location">
    <subcellularLocation>
        <location evidence="1">Cytoplasm</location>
    </subcellularLocation>
</comment>
<dbReference type="GO" id="GO:0005829">
    <property type="term" value="C:cytosol"/>
    <property type="evidence" value="ECO:0007669"/>
    <property type="project" value="TreeGrafter"/>
</dbReference>
<dbReference type="InterPro" id="IPR004527">
    <property type="entry name" value="Glu-tRNA-ligase_bac/mito"/>
</dbReference>
<evidence type="ECO:0000313" key="14">
    <source>
        <dbReference type="EMBL" id="SUZ65169.1"/>
    </source>
</evidence>
<evidence type="ECO:0000256" key="9">
    <source>
        <dbReference type="ARBA" id="ARBA00022917"/>
    </source>
</evidence>
<evidence type="ECO:0000256" key="8">
    <source>
        <dbReference type="ARBA" id="ARBA00022840"/>
    </source>
</evidence>
<dbReference type="InterPro" id="IPR014729">
    <property type="entry name" value="Rossmann-like_a/b/a_fold"/>
</dbReference>
<evidence type="ECO:0000256" key="6">
    <source>
        <dbReference type="ARBA" id="ARBA00022598"/>
    </source>
</evidence>
<dbReference type="InterPro" id="IPR045462">
    <property type="entry name" value="aa-tRNA-synth_I_cd-bd"/>
</dbReference>
<dbReference type="FunFam" id="3.40.50.620:FF:000007">
    <property type="entry name" value="Glutamate--tRNA ligase"/>
    <property type="match status" value="1"/>
</dbReference>
<dbReference type="SUPFAM" id="SSF48163">
    <property type="entry name" value="An anticodon-binding domain of class I aminoacyl-tRNA synthetases"/>
    <property type="match status" value="1"/>
</dbReference>
<dbReference type="Pfam" id="PF00749">
    <property type="entry name" value="tRNA-synt_1c"/>
    <property type="match status" value="1"/>
</dbReference>
<evidence type="ECO:0000256" key="3">
    <source>
        <dbReference type="ARBA" id="ARBA00011245"/>
    </source>
</evidence>
<protein>
    <recommendedName>
        <fullName evidence="4">glutamate--tRNA ligase</fullName>
        <ecNumber evidence="4">6.1.1.17</ecNumber>
    </recommendedName>
    <alternativeName>
        <fullName evidence="11">Glutamyl-tRNA synthetase</fullName>
    </alternativeName>
</protein>
<dbReference type="GO" id="GO:0006424">
    <property type="term" value="P:glutamyl-tRNA aminoacylation"/>
    <property type="evidence" value="ECO:0007669"/>
    <property type="project" value="InterPro"/>
</dbReference>
<reference evidence="14" key="1">
    <citation type="submission" date="2018-05" db="EMBL/GenBank/DDBJ databases">
        <authorList>
            <person name="Lanie J.A."/>
            <person name="Ng W.-L."/>
            <person name="Kazmierczak K.M."/>
            <person name="Andrzejewski T.M."/>
            <person name="Davidsen T.M."/>
            <person name="Wayne K.J."/>
            <person name="Tettelin H."/>
            <person name="Glass J.I."/>
            <person name="Rusch D."/>
            <person name="Podicherti R."/>
            <person name="Tsui H.-C.T."/>
            <person name="Winkler M.E."/>
        </authorList>
    </citation>
    <scope>NUCLEOTIDE SEQUENCE</scope>
</reference>
<evidence type="ECO:0000256" key="7">
    <source>
        <dbReference type="ARBA" id="ARBA00022741"/>
    </source>
</evidence>
<comment type="subunit">
    <text evidence="3">Monomer.</text>
</comment>
<dbReference type="NCBIfam" id="TIGR00464">
    <property type="entry name" value="gltX_bact"/>
    <property type="match status" value="1"/>
</dbReference>
<keyword evidence="10" id="KW-0030">Aminoacyl-tRNA synthetase</keyword>
<dbReference type="Gene3D" id="1.10.10.350">
    <property type="match status" value="1"/>
</dbReference>
<dbReference type="SUPFAM" id="SSF52374">
    <property type="entry name" value="Nucleotidylyl transferase"/>
    <property type="match status" value="1"/>
</dbReference>
<proteinExistence type="inferred from homology"/>
<evidence type="ECO:0000256" key="10">
    <source>
        <dbReference type="ARBA" id="ARBA00023146"/>
    </source>
</evidence>
<keyword evidence="9" id="KW-0648">Protein biosynthesis</keyword>
<name>A0A381PGC4_9ZZZZ</name>
<evidence type="ECO:0000256" key="2">
    <source>
        <dbReference type="ARBA" id="ARBA00007894"/>
    </source>
</evidence>
<keyword evidence="6" id="KW-0436">Ligase</keyword>
<dbReference type="InterPro" id="IPR008925">
    <property type="entry name" value="aa_tRNA-synth_I_cd-bd_sf"/>
</dbReference>
<dbReference type="EC" id="6.1.1.17" evidence="4"/>
<dbReference type="AlphaFoldDB" id="A0A381PGC4"/>
<gene>
    <name evidence="14" type="ORF">METZ01_LOCUS18023</name>
</gene>
<evidence type="ECO:0000259" key="13">
    <source>
        <dbReference type="Pfam" id="PF19269"/>
    </source>
</evidence>
<evidence type="ECO:0000259" key="12">
    <source>
        <dbReference type="Pfam" id="PF00749"/>
    </source>
</evidence>
<feature type="domain" description="Glutamyl/glutaminyl-tRNA synthetase class Ib catalytic" evidence="12">
    <location>
        <begin position="6"/>
        <end position="311"/>
    </location>
</feature>
<evidence type="ECO:0000256" key="11">
    <source>
        <dbReference type="ARBA" id="ARBA00030865"/>
    </source>
</evidence>
<dbReference type="Pfam" id="PF19269">
    <property type="entry name" value="Anticodon_2"/>
    <property type="match status" value="1"/>
</dbReference>
<dbReference type="GO" id="GO:0005524">
    <property type="term" value="F:ATP binding"/>
    <property type="evidence" value="ECO:0007669"/>
    <property type="project" value="UniProtKB-KW"/>
</dbReference>
<dbReference type="GO" id="GO:0000049">
    <property type="term" value="F:tRNA binding"/>
    <property type="evidence" value="ECO:0007669"/>
    <property type="project" value="InterPro"/>
</dbReference>
<keyword evidence="5" id="KW-0963">Cytoplasm</keyword>
<accession>A0A381PGC4</accession>
<dbReference type="InterPro" id="IPR033910">
    <property type="entry name" value="GluRS_core"/>
</dbReference>
<dbReference type="EMBL" id="UINC01000952">
    <property type="protein sequence ID" value="SUZ65169.1"/>
    <property type="molecule type" value="Genomic_DNA"/>
</dbReference>
<comment type="similarity">
    <text evidence="2">Belongs to the class-I aminoacyl-tRNA synthetase family. Glutamate--tRNA ligase type 1 subfamily.</text>
</comment>
<evidence type="ECO:0000256" key="4">
    <source>
        <dbReference type="ARBA" id="ARBA00012835"/>
    </source>
</evidence>
<feature type="domain" description="Aminoacyl-tRNA synthetase class I anticodon-binding" evidence="13">
    <location>
        <begin position="331"/>
        <end position="465"/>
    </location>
</feature>
<evidence type="ECO:0000256" key="5">
    <source>
        <dbReference type="ARBA" id="ARBA00022490"/>
    </source>
</evidence>
<dbReference type="InterPro" id="IPR020751">
    <property type="entry name" value="aa-tRNA-synth_I_codon-bd_sub2"/>
</dbReference>
<evidence type="ECO:0000256" key="1">
    <source>
        <dbReference type="ARBA" id="ARBA00004496"/>
    </source>
</evidence>
<dbReference type="InterPro" id="IPR049940">
    <property type="entry name" value="GluQ/Sye"/>
</dbReference>
<keyword evidence="7" id="KW-0547">Nucleotide-binding</keyword>
<dbReference type="PROSITE" id="PS00178">
    <property type="entry name" value="AA_TRNA_LIGASE_I"/>
    <property type="match status" value="1"/>
</dbReference>
<dbReference type="HAMAP" id="MF_00022">
    <property type="entry name" value="Glu_tRNA_synth_type1"/>
    <property type="match status" value="1"/>
</dbReference>
<dbReference type="InterPro" id="IPR001412">
    <property type="entry name" value="aa-tRNA-synth_I_CS"/>
</dbReference>
<dbReference type="GO" id="GO:0004818">
    <property type="term" value="F:glutamate-tRNA ligase activity"/>
    <property type="evidence" value="ECO:0007669"/>
    <property type="project" value="UniProtKB-EC"/>
</dbReference>
<dbReference type="PRINTS" id="PR00987">
    <property type="entry name" value="TRNASYNTHGLU"/>
</dbReference>
<dbReference type="InterPro" id="IPR000924">
    <property type="entry name" value="Glu/Gln-tRNA-synth"/>
</dbReference>
<dbReference type="PANTHER" id="PTHR43311">
    <property type="entry name" value="GLUTAMATE--TRNA LIGASE"/>
    <property type="match status" value="1"/>
</dbReference>
<dbReference type="Gene3D" id="3.40.50.620">
    <property type="entry name" value="HUPs"/>
    <property type="match status" value="1"/>
</dbReference>